<comment type="caution">
    <text evidence="2">The sequence shown here is derived from an EMBL/GenBank/DDBJ whole genome shotgun (WGS) entry which is preliminary data.</text>
</comment>
<dbReference type="AlphaFoldDB" id="A0A2S6GI83"/>
<name>A0A2S6GI83_9PSEU</name>
<feature type="transmembrane region" description="Helical" evidence="1">
    <location>
        <begin position="75"/>
        <end position="93"/>
    </location>
</feature>
<organism evidence="2 3">
    <name type="scientific">Actinokineospora auranticolor</name>
    <dbReference type="NCBI Taxonomy" id="155976"/>
    <lineage>
        <taxon>Bacteria</taxon>
        <taxon>Bacillati</taxon>
        <taxon>Actinomycetota</taxon>
        <taxon>Actinomycetes</taxon>
        <taxon>Pseudonocardiales</taxon>
        <taxon>Pseudonocardiaceae</taxon>
        <taxon>Actinokineospora</taxon>
    </lineage>
</organism>
<keyword evidence="1" id="KW-0472">Membrane</keyword>
<reference evidence="2 3" key="1">
    <citation type="submission" date="2018-02" db="EMBL/GenBank/DDBJ databases">
        <title>Genomic Encyclopedia of Archaeal and Bacterial Type Strains, Phase II (KMG-II): from individual species to whole genera.</title>
        <authorList>
            <person name="Goeker M."/>
        </authorList>
    </citation>
    <scope>NUCLEOTIDE SEQUENCE [LARGE SCALE GENOMIC DNA]</scope>
    <source>
        <strain evidence="2 3">YU 961-1</strain>
    </source>
</reference>
<keyword evidence="3" id="KW-1185">Reference proteome</keyword>
<feature type="transmembrane region" description="Helical" evidence="1">
    <location>
        <begin position="105"/>
        <end position="121"/>
    </location>
</feature>
<gene>
    <name evidence="2" type="ORF">CLV40_117110</name>
</gene>
<keyword evidence="1" id="KW-0812">Transmembrane</keyword>
<feature type="transmembrane region" description="Helical" evidence="1">
    <location>
        <begin position="51"/>
        <end position="68"/>
    </location>
</feature>
<proteinExistence type="predicted"/>
<evidence type="ECO:0000313" key="2">
    <source>
        <dbReference type="EMBL" id="PPK64871.1"/>
    </source>
</evidence>
<feature type="transmembrane region" description="Helical" evidence="1">
    <location>
        <begin position="126"/>
        <end position="144"/>
    </location>
</feature>
<dbReference type="EMBL" id="PTIX01000017">
    <property type="protein sequence ID" value="PPK64871.1"/>
    <property type="molecule type" value="Genomic_DNA"/>
</dbReference>
<evidence type="ECO:0000313" key="3">
    <source>
        <dbReference type="Proteomes" id="UP000239203"/>
    </source>
</evidence>
<protein>
    <recommendedName>
        <fullName evidence="4">Signal transduction histidine kinase</fullName>
    </recommendedName>
</protein>
<sequence length="363" mass="38643">MSTESSVVVAERYAHGAMVAAVVVVTCWHLGYDLTSTVSSWSVYSGRWLAALAWVLFLAIGVAATWLLRDRSHRFAWPLAVCALALDVLLVAAAPDENLLRPANWAWGAVGWLAVVLFWWHPVRHLVAFSVANAVVLAVSMVTFDVTGSEHVSRAIMVVFGAVTLQIGYSVGAHGLGTAAGWAAASSAARAKATAERAAAEAVAASRAQRYQELHRTTAALLGELAAGADPADPAVRYRCLAGAARLRRLLAETDDVPDPLLHELRAGADVAERRGVVVTLSVVGTVPELPVEFRRALTEAPIMALSTARTTARVTVVSADGEVAIAVVADAPEVAARPRPGVRLTQDREGENLWLETVWRTQ</sequence>
<feature type="transmembrane region" description="Helical" evidence="1">
    <location>
        <begin position="12"/>
        <end position="31"/>
    </location>
</feature>
<keyword evidence="1" id="KW-1133">Transmembrane helix</keyword>
<evidence type="ECO:0000256" key="1">
    <source>
        <dbReference type="SAM" id="Phobius"/>
    </source>
</evidence>
<dbReference type="Proteomes" id="UP000239203">
    <property type="component" value="Unassembled WGS sequence"/>
</dbReference>
<accession>A0A2S6GI83</accession>
<evidence type="ECO:0008006" key="4">
    <source>
        <dbReference type="Google" id="ProtNLM"/>
    </source>
</evidence>
<dbReference type="RefSeq" id="WP_181043746.1">
    <property type="nucleotide sequence ID" value="NZ_CP154825.1"/>
</dbReference>